<dbReference type="EMBL" id="LT994651">
    <property type="protein sequence ID" value="SPN79208.1"/>
    <property type="molecule type" value="Genomic_DNA"/>
</dbReference>
<accession>A0A2R8FDY8</accession>
<name>A0A2R8FDY8_9VIRU</name>
<sequence>MVWCGERAKENDWYPLLVWCRGRAKVTLTTWLPLVKKRAKENDWYLVVPSSTLVTLGEERRRTIGTQLYPLLVWCRENKGNLDYLVTLGEERERESKGNLDYLVTFGEEESKGERLVPSCTLSYFCNLG</sequence>
<protein>
    <submittedName>
        <fullName evidence="1">Uncharacterized protein</fullName>
    </submittedName>
</protein>
<organism evidence="1">
    <name type="scientific">Brazilian cedratvirus IHUMI</name>
    <dbReference type="NCBI Taxonomy" id="2126980"/>
    <lineage>
        <taxon>Viruses</taxon>
        <taxon>Pithoviruses</taxon>
        <taxon>Orthocedratvirinae</taxon>
        <taxon>Alphacedratvirus</taxon>
        <taxon>Alphacedratvirus brasiliense</taxon>
    </lineage>
</organism>
<dbReference type="Proteomes" id="UP000273054">
    <property type="component" value="Segment"/>
</dbReference>
<evidence type="ECO:0000313" key="2">
    <source>
        <dbReference type="Proteomes" id="UP000273054"/>
    </source>
</evidence>
<proteinExistence type="predicted"/>
<keyword evidence="2" id="KW-1185">Reference proteome</keyword>
<reference evidence="1" key="1">
    <citation type="submission" date="2018-03" db="EMBL/GenBank/DDBJ databases">
        <authorList>
            <consortium name="Urmite Genomes"/>
        </authorList>
    </citation>
    <scope>NUCLEOTIDE SEQUENCE [LARGE SCALE GENOMIC DNA]</scope>
    <source>
        <strain evidence="1">IHUMI-27.7</strain>
    </source>
</reference>
<gene>
    <name evidence="1" type="ORF">BRZCDTV_213</name>
</gene>
<evidence type="ECO:0000313" key="1">
    <source>
        <dbReference type="EMBL" id="SPN79208.1"/>
    </source>
</evidence>